<feature type="transmembrane region" description="Helical" evidence="6">
    <location>
        <begin position="161"/>
        <end position="180"/>
    </location>
</feature>
<dbReference type="PANTHER" id="PTHR10671">
    <property type="entry name" value="EPITHELIAL MEMBRANE PROTEIN-RELATED"/>
    <property type="match status" value="1"/>
</dbReference>
<feature type="compositionally biased region" description="Basic and acidic residues" evidence="7">
    <location>
        <begin position="364"/>
        <end position="388"/>
    </location>
</feature>
<name>A0A315UXT3_GAMAF</name>
<keyword evidence="4 6" id="KW-1133">Transmembrane helix</keyword>
<feature type="region of interest" description="Disordered" evidence="7">
    <location>
        <begin position="363"/>
        <end position="389"/>
    </location>
</feature>
<dbReference type="Pfam" id="PF00822">
    <property type="entry name" value="PMP22_Claudin"/>
    <property type="match status" value="1"/>
</dbReference>
<keyword evidence="3 6" id="KW-0812">Transmembrane</keyword>
<evidence type="ECO:0000256" key="1">
    <source>
        <dbReference type="ARBA" id="ARBA00004141"/>
    </source>
</evidence>
<gene>
    <name evidence="8" type="ORF">CCH79_00014755</name>
</gene>
<accession>A0A315UXT3</accession>
<feature type="transmembrane region" description="Helical" evidence="6">
    <location>
        <begin position="121"/>
        <end position="141"/>
    </location>
</feature>
<dbReference type="PANTHER" id="PTHR10671:SF85">
    <property type="entry name" value="EPITHELIAL MEMBRANE PROTEIN 1"/>
    <property type="match status" value="1"/>
</dbReference>
<comment type="similarity">
    <text evidence="2 6">Belongs to the PMP-22/EMP/MP20 family.</text>
</comment>
<evidence type="ECO:0000313" key="8">
    <source>
        <dbReference type="EMBL" id="PWA15554.1"/>
    </source>
</evidence>
<dbReference type="InterPro" id="IPR004031">
    <property type="entry name" value="PMP22/EMP/MP20/Claudin"/>
</dbReference>
<keyword evidence="9" id="KW-1185">Reference proteome</keyword>
<evidence type="ECO:0000256" key="6">
    <source>
        <dbReference type="RuleBase" id="RU363088"/>
    </source>
</evidence>
<evidence type="ECO:0000256" key="3">
    <source>
        <dbReference type="ARBA" id="ARBA00022692"/>
    </source>
</evidence>
<dbReference type="PRINTS" id="PR01453">
    <property type="entry name" value="EPMEMFAMILY"/>
</dbReference>
<dbReference type="GO" id="GO:0005886">
    <property type="term" value="C:plasma membrane"/>
    <property type="evidence" value="ECO:0007669"/>
    <property type="project" value="TreeGrafter"/>
</dbReference>
<evidence type="ECO:0000256" key="7">
    <source>
        <dbReference type="SAM" id="MobiDB-lite"/>
    </source>
</evidence>
<dbReference type="InterPro" id="IPR004032">
    <property type="entry name" value="PMP22_EMP_MP20"/>
</dbReference>
<comment type="caution">
    <text evidence="8">The sequence shown here is derived from an EMBL/GenBank/DDBJ whole genome shotgun (WGS) entry which is preliminary data.</text>
</comment>
<feature type="compositionally biased region" description="Basic and acidic residues" evidence="7">
    <location>
        <begin position="251"/>
        <end position="267"/>
    </location>
</feature>
<keyword evidence="5 6" id="KW-0472">Membrane</keyword>
<dbReference type="Gene3D" id="1.20.140.150">
    <property type="match status" value="1"/>
</dbReference>
<proteinExistence type="inferred from homology"/>
<organism evidence="8 9">
    <name type="scientific">Gambusia affinis</name>
    <name type="common">Western mosquitofish</name>
    <name type="synonym">Heterandria affinis</name>
    <dbReference type="NCBI Taxonomy" id="33528"/>
    <lineage>
        <taxon>Eukaryota</taxon>
        <taxon>Metazoa</taxon>
        <taxon>Chordata</taxon>
        <taxon>Craniata</taxon>
        <taxon>Vertebrata</taxon>
        <taxon>Euteleostomi</taxon>
        <taxon>Actinopterygii</taxon>
        <taxon>Neopterygii</taxon>
        <taxon>Teleostei</taxon>
        <taxon>Neoteleostei</taxon>
        <taxon>Acanthomorphata</taxon>
        <taxon>Ovalentaria</taxon>
        <taxon>Atherinomorphae</taxon>
        <taxon>Cyprinodontiformes</taxon>
        <taxon>Poeciliidae</taxon>
        <taxon>Poeciliinae</taxon>
        <taxon>Gambusia</taxon>
    </lineage>
</organism>
<feature type="compositionally biased region" description="Basic residues" evidence="7">
    <location>
        <begin position="268"/>
        <end position="278"/>
    </location>
</feature>
<evidence type="ECO:0000313" key="9">
    <source>
        <dbReference type="Proteomes" id="UP000250572"/>
    </source>
</evidence>
<dbReference type="Proteomes" id="UP000250572">
    <property type="component" value="Unassembled WGS sequence"/>
</dbReference>
<protein>
    <recommendedName>
        <fullName evidence="10">Epithelial membrane protein 2</fullName>
    </recommendedName>
</protein>
<comment type="subcellular location">
    <subcellularLocation>
        <location evidence="1 6">Membrane</location>
        <topology evidence="1 6">Multi-pass membrane protein</topology>
    </subcellularLocation>
</comment>
<dbReference type="InterPro" id="IPR050579">
    <property type="entry name" value="PMP-22/EMP/MP20-like"/>
</dbReference>
<evidence type="ECO:0000256" key="5">
    <source>
        <dbReference type="ARBA" id="ARBA00023136"/>
    </source>
</evidence>
<evidence type="ECO:0000256" key="4">
    <source>
        <dbReference type="ARBA" id="ARBA00022989"/>
    </source>
</evidence>
<feature type="region of interest" description="Disordered" evidence="7">
    <location>
        <begin position="244"/>
        <end position="320"/>
    </location>
</feature>
<dbReference type="AlphaFoldDB" id="A0A315UXT3"/>
<feature type="transmembrane region" description="Helical" evidence="6">
    <location>
        <begin position="86"/>
        <end position="109"/>
    </location>
</feature>
<evidence type="ECO:0000256" key="2">
    <source>
        <dbReference type="ARBA" id="ARBA00006864"/>
    </source>
</evidence>
<reference evidence="8 9" key="1">
    <citation type="journal article" date="2018" name="G3 (Bethesda)">
        <title>A High-Quality Reference Genome for the Invasive Mosquitofish Gambusia affinis Using a Chicago Library.</title>
        <authorList>
            <person name="Hoffberg S.L."/>
            <person name="Troendle N.J."/>
            <person name="Glenn T.C."/>
            <person name="Mahmud O."/>
            <person name="Louha S."/>
            <person name="Chalopin D."/>
            <person name="Bennetzen J.L."/>
            <person name="Mauricio R."/>
        </authorList>
    </citation>
    <scope>NUCLEOTIDE SEQUENCE [LARGE SCALE GENOMIC DNA]</scope>
    <source>
        <strain evidence="8">NE01/NJP1002.9</strain>
        <tissue evidence="8">Muscle</tissue>
    </source>
</reference>
<evidence type="ECO:0008006" key="10">
    <source>
        <dbReference type="Google" id="ProtNLM"/>
    </source>
</evidence>
<feature type="region of interest" description="Disordered" evidence="7">
    <location>
        <begin position="18"/>
        <end position="50"/>
    </location>
</feature>
<dbReference type="EMBL" id="NHOQ01002686">
    <property type="protein sequence ID" value="PWA15554.1"/>
    <property type="molecule type" value="Genomic_DNA"/>
</dbReference>
<comment type="caution">
    <text evidence="6">Lacks conserved residue(s) required for the propagation of feature annotation.</text>
</comment>
<sequence length="477" mass="52521">MAGESPAALMRTRSLELRSLTAGGKGRGRDTQPSNSKSEFIPGGPQGRGKAWWVTSTTSTDVWGRWMLTGNKWNLTDLPAGYPEDYLHAVQATAVLACIFSIIGLFVFITQLFTLAKGNRFTISGVFQILACLFIMIAASIYTDRFHVNEHSIGNYGHSFILAWIAFALTFISSIVYFVLRKKRFLRLMKQETNSFDRGRIQRCSKRMPTGAVQRFLTQKCACESSKRAVVLVPIEGMLLASRKHPVNGDGGRERRGGQGEAVERGRGCRVGRGRRERVRVSQGKRVGVGEPRRSGRRRLVVGRQVGDHGGRQRGGQGDGQVWGGVAGSGWQEAHEVKAAGVEAGATPGPHHQDLLGVVVQGGDARHHAHGEGKPHQTDRDKKKEAVHDAVPPRTVKTAAKALSIWPQRSVEGNQAVMHSWADSSRQLTSSRPMYMNSNVRHSQIIAAGEETEAQSRKNKHGCQTIIQWEEGEFTFL</sequence>